<evidence type="ECO:0000313" key="4">
    <source>
        <dbReference type="Proteomes" id="UP000184420"/>
    </source>
</evidence>
<dbReference type="InterPro" id="IPR017853">
    <property type="entry name" value="GH"/>
</dbReference>
<feature type="chain" id="PRO_5009928225" evidence="1">
    <location>
        <begin position="27"/>
        <end position="576"/>
    </location>
</feature>
<dbReference type="OrthoDB" id="9758333at2"/>
<dbReference type="GO" id="GO:0000272">
    <property type="term" value="P:polysaccharide catabolic process"/>
    <property type="evidence" value="ECO:0007669"/>
    <property type="project" value="TreeGrafter"/>
</dbReference>
<evidence type="ECO:0000313" key="3">
    <source>
        <dbReference type="EMBL" id="SHM92596.1"/>
    </source>
</evidence>
<reference evidence="3 4" key="1">
    <citation type="submission" date="2016-11" db="EMBL/GenBank/DDBJ databases">
        <authorList>
            <person name="Jaros S."/>
            <person name="Januszkiewicz K."/>
            <person name="Wedrychowicz H."/>
        </authorList>
    </citation>
    <scope>NUCLEOTIDE SEQUENCE [LARGE SCALE GENOMIC DNA]</scope>
    <source>
        <strain evidence="3 4">DSM 27406</strain>
    </source>
</reference>
<dbReference type="EMBL" id="FRBL01000014">
    <property type="protein sequence ID" value="SHM92596.1"/>
    <property type="molecule type" value="Genomic_DNA"/>
</dbReference>
<accession>A0A1M7MQ07</accession>
<keyword evidence="1" id="KW-0732">Signal</keyword>
<organism evidence="3 4">
    <name type="scientific">Chitinophaga jiangningensis</name>
    <dbReference type="NCBI Taxonomy" id="1419482"/>
    <lineage>
        <taxon>Bacteria</taxon>
        <taxon>Pseudomonadati</taxon>
        <taxon>Bacteroidota</taxon>
        <taxon>Chitinophagia</taxon>
        <taxon>Chitinophagales</taxon>
        <taxon>Chitinophagaceae</taxon>
        <taxon>Chitinophaga</taxon>
    </lineage>
</organism>
<dbReference type="InterPro" id="IPR013780">
    <property type="entry name" value="Glyco_hydro_b"/>
</dbReference>
<dbReference type="AlphaFoldDB" id="A0A1M7MQ07"/>
<dbReference type="Gene3D" id="2.60.40.1180">
    <property type="entry name" value="Golgi alpha-mannosidase II"/>
    <property type="match status" value="1"/>
</dbReference>
<dbReference type="PANTHER" id="PTHR43576">
    <property type="entry name" value="ALPHA-L-ARABINOFURANOSIDASE C-RELATED"/>
    <property type="match status" value="1"/>
</dbReference>
<proteinExistence type="predicted"/>
<sequence length="576" mass="62333">MKRAHINMLLLPMLLPLIQACGRHQAGPPQTANGDDTTKIVVPPDPAVAPTTGFFIDSWQPVRFTAPSAVAGSVPASGGVKVLVDASTVICRISPALFGNNANPYMTQIVTQPVLMEHIKQLQPGIIRFPGGNLSSLYFWNAAPGAPPADAPVKLLDGDGKEIDGHYWFGDNVFDYTLSLANYYKLLQQTGNEGIITINYGYARYGLGPDPVAAAAHLAADWVRHDKGKTRFWEIGNESNGNWQAGYRIRTADNKDGQPEIITGELYGKHFRVFADSMRSAAAETGARIYIGAQLLEKEPASWASATDKRWNAGVLAQAGEKADFYIVHSYYTPYMTNATPAEILTTATEGTTEMLAYIDKSRKSANAPMRPVALTEWNIFSAGSRQMVSQVAGVHALIVVEELIRQQYGMASRWDLSNAWDNGNDHGLFSKGEAASGESLWAPRPAFYYLWLLKKTLGDRCIPAVVTTGQQEVLAYASSYSSGEIQVVLVNKGNTAADITLDFKNFKPGAKYYWYTISGENTGFSRKVLINGQGPSGSIGGPGDYTAVKAFSAGTDGGIRAKVPGMGVTILQIEK</sequence>
<dbReference type="SUPFAM" id="SSF51445">
    <property type="entry name" value="(Trans)glycosidases"/>
    <property type="match status" value="1"/>
</dbReference>
<dbReference type="STRING" id="1419482.SAMN05444266_11411"/>
<dbReference type="Pfam" id="PF22848">
    <property type="entry name" value="ASD1_dom"/>
    <property type="match status" value="1"/>
</dbReference>
<dbReference type="RefSeq" id="WP_073087463.1">
    <property type="nucleotide sequence ID" value="NZ_FRBL01000014.1"/>
</dbReference>
<evidence type="ECO:0000256" key="1">
    <source>
        <dbReference type="SAM" id="SignalP"/>
    </source>
</evidence>
<keyword evidence="4" id="KW-1185">Reference proteome</keyword>
<dbReference type="Proteomes" id="UP000184420">
    <property type="component" value="Unassembled WGS sequence"/>
</dbReference>
<dbReference type="PROSITE" id="PS51257">
    <property type="entry name" value="PROKAR_LIPOPROTEIN"/>
    <property type="match status" value="1"/>
</dbReference>
<protein>
    <submittedName>
        <fullName evidence="3">Alpha-L-arabinofuranosidase</fullName>
    </submittedName>
</protein>
<evidence type="ECO:0000259" key="2">
    <source>
        <dbReference type="Pfam" id="PF22848"/>
    </source>
</evidence>
<feature type="domain" description="Alpha-L-arabinofuranosidase 1 catalytic" evidence="2">
    <location>
        <begin position="119"/>
        <end position="284"/>
    </location>
</feature>
<feature type="signal peptide" evidence="1">
    <location>
        <begin position="1"/>
        <end position="26"/>
    </location>
</feature>
<dbReference type="Gene3D" id="3.20.20.80">
    <property type="entry name" value="Glycosidases"/>
    <property type="match status" value="1"/>
</dbReference>
<dbReference type="InterPro" id="IPR055235">
    <property type="entry name" value="ASD1_cat"/>
</dbReference>
<name>A0A1M7MQ07_9BACT</name>
<gene>
    <name evidence="3" type="ORF">SAMN05444266_11411</name>
</gene>